<feature type="domain" description="DNA2/NAM7 helicase-like C-terminal" evidence="25">
    <location>
        <begin position="873"/>
        <end position="1092"/>
    </location>
</feature>
<evidence type="ECO:0000256" key="2">
    <source>
        <dbReference type="ARBA" id="ARBA00004173"/>
    </source>
</evidence>
<evidence type="ECO:0000256" key="7">
    <source>
        <dbReference type="ARBA" id="ARBA00022723"/>
    </source>
</evidence>
<dbReference type="SUPFAM" id="SSF52540">
    <property type="entry name" value="P-loop containing nucleoside triphosphate hydrolases"/>
    <property type="match status" value="1"/>
</dbReference>
<evidence type="ECO:0000256" key="22">
    <source>
        <dbReference type="RuleBase" id="RU367041"/>
    </source>
</evidence>
<keyword evidence="13 22" id="KW-0067">ATP-binding</keyword>
<evidence type="ECO:0000256" key="8">
    <source>
        <dbReference type="ARBA" id="ARBA00022741"/>
    </source>
</evidence>
<dbReference type="GO" id="GO:0017108">
    <property type="term" value="F:5'-flap endonuclease activity"/>
    <property type="evidence" value="ECO:0007669"/>
    <property type="project" value="UniProtKB-UniRule"/>
</dbReference>
<dbReference type="Gene3D" id="3.90.320.10">
    <property type="match status" value="1"/>
</dbReference>
<keyword evidence="19 22" id="KW-0539">Nucleus</keyword>
<evidence type="ECO:0000259" key="24">
    <source>
        <dbReference type="Pfam" id="PF13086"/>
    </source>
</evidence>
<dbReference type="PANTHER" id="PTHR10887">
    <property type="entry name" value="DNA2/NAM7 HELICASE FAMILY"/>
    <property type="match status" value="1"/>
</dbReference>
<dbReference type="GO" id="GO:0046872">
    <property type="term" value="F:metal ion binding"/>
    <property type="evidence" value="ECO:0007669"/>
    <property type="project" value="UniProtKB-UniRule"/>
</dbReference>
<comment type="subcellular location">
    <subcellularLocation>
        <location evidence="2">Mitochondrion</location>
    </subcellularLocation>
    <subcellularLocation>
        <location evidence="22">Nucleus</location>
    </subcellularLocation>
    <subcellularLocation>
        <location evidence="22">Chromosome</location>
    </subcellularLocation>
</comment>
<keyword evidence="17" id="KW-0496">Mitochondrion</keyword>
<evidence type="ECO:0000256" key="18">
    <source>
        <dbReference type="ARBA" id="ARBA00023204"/>
    </source>
</evidence>
<keyword evidence="5 22" id="KW-0235">DNA replication</keyword>
<evidence type="ECO:0000256" key="3">
    <source>
        <dbReference type="ARBA" id="ARBA00007913"/>
    </source>
</evidence>
<keyword evidence="7 22" id="KW-0479">Metal-binding</keyword>
<feature type="domain" description="DNA replication factor Dna2 N-terminal" evidence="23">
    <location>
        <begin position="170"/>
        <end position="366"/>
    </location>
</feature>
<evidence type="ECO:0000256" key="10">
    <source>
        <dbReference type="ARBA" id="ARBA00022763"/>
    </source>
</evidence>
<dbReference type="GO" id="GO:0006281">
    <property type="term" value="P:DNA repair"/>
    <property type="evidence" value="ECO:0007669"/>
    <property type="project" value="UniProtKB-KW"/>
</dbReference>
<evidence type="ECO:0000256" key="16">
    <source>
        <dbReference type="ARBA" id="ARBA00023125"/>
    </source>
</evidence>
<dbReference type="EC" id="3.6.4.12" evidence="22"/>
<protein>
    <recommendedName>
        <fullName evidence="22">DNA replication ATP-dependent helicase/nuclease</fullName>
        <ecNumber evidence="22">3.1.-.-</ecNumber>
        <ecNumber evidence="22">3.6.4.12</ecNumber>
    </recommendedName>
</protein>
<sequence length="1131" mass="128457">MNKNKLNTKTVSENKSGTIEHFLENSENINLCAFGKSDKQDNQPALCADIIIKKRKENQNETSPPYKKARGIILSTLDKEDNMKGTGILIDSLNRNLNDSDHRNNSQKVVHSKKANITEMEFTDIDFSDWEDTFELSKENLLELTEPQRCKVLEISHLQSKILLTLISLQNQHKGLCYVEGLWMYTKFKVDSILYMTAGIVEGKWVVNNKHGLIVLEPDILIPSTTITSFLWCKRKSILSERYRGFESTNQAMLVGSIVHSIIQEAMKNDINNTKELIEISKKHMYQKRVIKCLYECDITMETLEEEVNQYIPRIEDFLKTYIRPGFPKQSIKNNWKGRIDAIEDIEENVWCPELGLKGKIDAMVTAEGRTMPVEIKTGRARVSLEHRGQILLYLAMIKNIGYNATSGLLLYLKEGILKEIPASNHEQTDLIQLRNEFIYYITNSSTVSNDKFLPPVLPEPIDHHFCSNCSYNNICAAYSYYTNEDLTNRKHLKKIQQETLNYLNESHIEYFMKWSALLIMESQENEFKSSVKQAKDIFLIPPEEREVRGRCLTNLEVDLVIEESAEAVQHVFHKPNANSNFLNSGIYQSNYVIVSTEKRYAVACGFVSKISHDSIVVNLDKNLEQKYPNRKFTIDTYESGRLQTYQFSSLALLLENTPKADNLRKTIIDKAPPTFKPTLPKIIASKGKHILKTLNLVQQRAVLKAITANEYFLIKGMPGTGKTATIVGLIQLLIELDKTVLITSHTHSAVDNVCLKLLKRGVKFMRLGADSKIHKDVLQYSEHNLTKHCSTPEEYEAAYNSARILAVTCYASGHPVLTKRSLDFCIVDESTQVLQSAIIRPLYSCKTFVLIGDPDQLPAVIKNNTAKELGMAESLFERLYRPDAAIALNINYRMNRTITSFANCLTYNGELKVANEAIENATIKANSLELRGEASWISKVLDGSIEEAVQFVDTGPVWNLPQNAAWKINKRYKTDDDGSKTLINIHEVGVIVRIVRALLAAGVDSVDVGVIATYRHQVEQLDAVLRPYSIDVNTVDQFQGKDKGVIIYSCGCSRDVAAFAAPGRHDLLEDKRRLNVAMTRAKHKLLVVGDVKTLMVFSTFKKLLERFEDKIVRLADYEDFSWERVLDVNS</sequence>
<keyword evidence="16 22" id="KW-0238">DNA-binding</keyword>
<dbReference type="GO" id="GO:0033567">
    <property type="term" value="P:DNA replication, Okazaki fragment processing"/>
    <property type="evidence" value="ECO:0007669"/>
    <property type="project" value="UniProtKB-UniRule"/>
</dbReference>
<dbReference type="Gene3D" id="3.40.50.300">
    <property type="entry name" value="P-loop containing nucleotide triphosphate hydrolases"/>
    <property type="match status" value="3"/>
</dbReference>
<dbReference type="Pfam" id="PF13087">
    <property type="entry name" value="AAA_12"/>
    <property type="match status" value="1"/>
</dbReference>
<dbReference type="Pfam" id="PF21123">
    <property type="entry name" value="Dna2_Rift"/>
    <property type="match status" value="1"/>
</dbReference>
<dbReference type="CDD" id="cd22318">
    <property type="entry name" value="DNA2_N-like"/>
    <property type="match status" value="1"/>
</dbReference>
<evidence type="ECO:0000256" key="12">
    <source>
        <dbReference type="ARBA" id="ARBA00022806"/>
    </source>
</evidence>
<evidence type="ECO:0000313" key="28">
    <source>
        <dbReference type="Proteomes" id="UP001153712"/>
    </source>
</evidence>
<dbReference type="InterPro" id="IPR045055">
    <property type="entry name" value="DNA2/NAM7-like"/>
</dbReference>
<dbReference type="InterPro" id="IPR048459">
    <property type="entry name" value="DNA2_Rift"/>
</dbReference>
<dbReference type="InterPro" id="IPR026851">
    <property type="entry name" value="Dna2/JHS1_DEXXQ-box"/>
</dbReference>
<evidence type="ECO:0000259" key="23">
    <source>
        <dbReference type="Pfam" id="PF08696"/>
    </source>
</evidence>
<dbReference type="AlphaFoldDB" id="A0A9N9XMN1"/>
<evidence type="ECO:0000256" key="5">
    <source>
        <dbReference type="ARBA" id="ARBA00022705"/>
    </source>
</evidence>
<dbReference type="GO" id="GO:0003677">
    <property type="term" value="F:DNA binding"/>
    <property type="evidence" value="ECO:0007669"/>
    <property type="project" value="UniProtKB-UniRule"/>
</dbReference>
<proteinExistence type="inferred from homology"/>
<evidence type="ECO:0000313" key="27">
    <source>
        <dbReference type="EMBL" id="CAG9854946.1"/>
    </source>
</evidence>
<evidence type="ECO:0000256" key="13">
    <source>
        <dbReference type="ARBA" id="ARBA00022840"/>
    </source>
</evidence>
<evidence type="ECO:0000256" key="15">
    <source>
        <dbReference type="ARBA" id="ARBA00023014"/>
    </source>
</evidence>
<keyword evidence="10 22" id="KW-0227">DNA damage</keyword>
<evidence type="ECO:0000256" key="1">
    <source>
        <dbReference type="ARBA" id="ARBA00001966"/>
    </source>
</evidence>
<dbReference type="GO" id="GO:0005694">
    <property type="term" value="C:chromosome"/>
    <property type="evidence" value="ECO:0007669"/>
    <property type="project" value="UniProtKB-SubCell"/>
</dbReference>
<evidence type="ECO:0000256" key="9">
    <source>
        <dbReference type="ARBA" id="ARBA00022759"/>
    </source>
</evidence>
<dbReference type="GO" id="GO:0017116">
    <property type="term" value="F:single-stranded DNA helicase activity"/>
    <property type="evidence" value="ECO:0007669"/>
    <property type="project" value="UniProtKB-UniRule"/>
</dbReference>
<dbReference type="PANTHER" id="PTHR10887:SF433">
    <property type="entry name" value="DNA REPLICATION ATP-DEPENDENT HELICASE_NUCLEASE DNA2"/>
    <property type="match status" value="1"/>
</dbReference>
<dbReference type="OrthoDB" id="306218at2759"/>
<comment type="catalytic activity">
    <reaction evidence="21 22">
        <text>ATP + H2O = ADP + phosphate + H(+)</text>
        <dbReference type="Rhea" id="RHEA:13065"/>
        <dbReference type="ChEBI" id="CHEBI:15377"/>
        <dbReference type="ChEBI" id="CHEBI:15378"/>
        <dbReference type="ChEBI" id="CHEBI:30616"/>
        <dbReference type="ChEBI" id="CHEBI:43474"/>
        <dbReference type="ChEBI" id="CHEBI:456216"/>
        <dbReference type="EC" id="3.6.4.12"/>
    </reaction>
</comment>
<reference evidence="27" key="1">
    <citation type="submission" date="2022-01" db="EMBL/GenBank/DDBJ databases">
        <authorList>
            <person name="King R."/>
        </authorList>
    </citation>
    <scope>NUCLEOTIDE SEQUENCE</scope>
</reference>
<evidence type="ECO:0000256" key="11">
    <source>
        <dbReference type="ARBA" id="ARBA00022801"/>
    </source>
</evidence>
<keyword evidence="28" id="KW-1185">Reference proteome</keyword>
<dbReference type="GO" id="GO:0005739">
    <property type="term" value="C:mitochondrion"/>
    <property type="evidence" value="ECO:0007669"/>
    <property type="project" value="UniProtKB-SubCell"/>
</dbReference>
<evidence type="ECO:0000256" key="20">
    <source>
        <dbReference type="ARBA" id="ARBA00023268"/>
    </source>
</evidence>
<dbReference type="EMBL" id="OU900094">
    <property type="protein sequence ID" value="CAG9854946.1"/>
    <property type="molecule type" value="Genomic_DNA"/>
</dbReference>
<keyword evidence="12 22" id="KW-0347">Helicase</keyword>
<dbReference type="GO" id="GO:0051539">
    <property type="term" value="F:4 iron, 4 sulfur cluster binding"/>
    <property type="evidence" value="ECO:0007669"/>
    <property type="project" value="UniProtKB-UniRule"/>
</dbReference>
<dbReference type="CDD" id="cd18041">
    <property type="entry name" value="DEXXQc_DNA2"/>
    <property type="match status" value="1"/>
</dbReference>
<organism evidence="27 28">
    <name type="scientific">Phyllotreta striolata</name>
    <name type="common">Striped flea beetle</name>
    <name type="synonym">Crioceris striolata</name>
    <dbReference type="NCBI Taxonomy" id="444603"/>
    <lineage>
        <taxon>Eukaryota</taxon>
        <taxon>Metazoa</taxon>
        <taxon>Ecdysozoa</taxon>
        <taxon>Arthropoda</taxon>
        <taxon>Hexapoda</taxon>
        <taxon>Insecta</taxon>
        <taxon>Pterygota</taxon>
        <taxon>Neoptera</taxon>
        <taxon>Endopterygota</taxon>
        <taxon>Coleoptera</taxon>
        <taxon>Polyphaga</taxon>
        <taxon>Cucujiformia</taxon>
        <taxon>Chrysomeloidea</taxon>
        <taxon>Chrysomelidae</taxon>
        <taxon>Galerucinae</taxon>
        <taxon>Alticini</taxon>
        <taxon>Phyllotreta</taxon>
    </lineage>
</organism>
<dbReference type="InterPro" id="IPR047187">
    <property type="entry name" value="SF1_C_Upf1"/>
</dbReference>
<evidence type="ECO:0000259" key="26">
    <source>
        <dbReference type="Pfam" id="PF21123"/>
    </source>
</evidence>
<dbReference type="GO" id="GO:0005524">
    <property type="term" value="F:ATP binding"/>
    <property type="evidence" value="ECO:0007669"/>
    <property type="project" value="UniProtKB-UniRule"/>
</dbReference>
<keyword evidence="15 22" id="KW-0411">Iron-sulfur</keyword>
<dbReference type="Pfam" id="PF13086">
    <property type="entry name" value="AAA_11"/>
    <property type="match status" value="2"/>
</dbReference>
<keyword evidence="9" id="KW-0255">Endonuclease</keyword>
<dbReference type="GO" id="GO:0005634">
    <property type="term" value="C:nucleus"/>
    <property type="evidence" value="ECO:0007669"/>
    <property type="project" value="UniProtKB-SubCell"/>
</dbReference>
<name>A0A9N9XMN1_PHYSR</name>
<keyword evidence="14 22" id="KW-0408">Iron</keyword>
<comment type="cofactor">
    <cofactor evidence="1">
        <name>[4Fe-4S] cluster</name>
        <dbReference type="ChEBI" id="CHEBI:49883"/>
    </cofactor>
</comment>
<dbReference type="InterPro" id="IPR014808">
    <property type="entry name" value="DNA_replication_fac_Dna2_N"/>
</dbReference>
<evidence type="ECO:0000256" key="4">
    <source>
        <dbReference type="ARBA" id="ARBA00022485"/>
    </source>
</evidence>
<dbReference type="InterPro" id="IPR041677">
    <property type="entry name" value="DNA2/NAM7_AAA_11"/>
</dbReference>
<evidence type="ECO:0000256" key="21">
    <source>
        <dbReference type="ARBA" id="ARBA00047995"/>
    </source>
</evidence>
<keyword evidence="22" id="KW-0158">Chromosome</keyword>
<feature type="domain" description="DNA2/NAM7 helicase helicase" evidence="24">
    <location>
        <begin position="797"/>
        <end position="864"/>
    </location>
</feature>
<feature type="domain" description="DNA2/NAM7 helicase helicase" evidence="24">
    <location>
        <begin position="695"/>
        <end position="792"/>
    </location>
</feature>
<keyword evidence="6 22" id="KW-0540">Nuclease</keyword>
<dbReference type="EC" id="3.1.-.-" evidence="22"/>
<dbReference type="GO" id="GO:0071932">
    <property type="term" value="P:replication fork reversal"/>
    <property type="evidence" value="ECO:0007669"/>
    <property type="project" value="TreeGrafter"/>
</dbReference>
<keyword evidence="18 22" id="KW-0234">DNA repair</keyword>
<dbReference type="InterPro" id="IPR011604">
    <property type="entry name" value="PDDEXK-like_dom_sf"/>
</dbReference>
<dbReference type="Pfam" id="PF08696">
    <property type="entry name" value="Dna2"/>
    <property type="match status" value="1"/>
</dbReference>
<evidence type="ECO:0000256" key="6">
    <source>
        <dbReference type="ARBA" id="ARBA00022722"/>
    </source>
</evidence>
<dbReference type="InterPro" id="IPR041679">
    <property type="entry name" value="DNA2/NAM7-like_C"/>
</dbReference>
<comment type="similarity">
    <text evidence="3 22">Belongs to the DNA2/NAM7 helicase family.</text>
</comment>
<keyword evidence="11 22" id="KW-0378">Hydrolase</keyword>
<comment type="function">
    <text evidence="22">Key enzyme involved in DNA replication and DNA repair. Involved in Okazaki fragments processing by cleaving long flaps that escape FEN1: flaps that are longer than 27 nucleotides are coated by replication protein A complex (RPA), leading to recruit DNA2 which cleaves the flap until it is too short to bind RPA and becomes a substrate for FEN1. Also involved in 5'-end resection of DNA during double-strand break (DSB) repair by mediating the cleavage of 5'-ssDNA.</text>
</comment>
<dbReference type="CDD" id="cd18808">
    <property type="entry name" value="SF1_C_Upf1"/>
    <property type="match status" value="1"/>
</dbReference>
<evidence type="ECO:0000259" key="25">
    <source>
        <dbReference type="Pfam" id="PF13087"/>
    </source>
</evidence>
<keyword evidence="4 22" id="KW-0004">4Fe-4S</keyword>
<gene>
    <name evidence="27" type="ORF">PHYEVI_LOCUS1406</name>
</gene>
<evidence type="ECO:0000256" key="14">
    <source>
        <dbReference type="ARBA" id="ARBA00023004"/>
    </source>
</evidence>
<evidence type="ECO:0000256" key="17">
    <source>
        <dbReference type="ARBA" id="ARBA00023128"/>
    </source>
</evidence>
<keyword evidence="20 22" id="KW-0511">Multifunctional enzyme</keyword>
<feature type="domain" description="DNA2 rift barrel" evidence="26">
    <location>
        <begin position="544"/>
        <end position="637"/>
    </location>
</feature>
<keyword evidence="8 22" id="KW-0547">Nucleotide-binding</keyword>
<dbReference type="Proteomes" id="UP001153712">
    <property type="component" value="Chromosome 1"/>
</dbReference>
<evidence type="ECO:0000256" key="19">
    <source>
        <dbReference type="ARBA" id="ARBA00023242"/>
    </source>
</evidence>
<dbReference type="InterPro" id="IPR027417">
    <property type="entry name" value="P-loop_NTPase"/>
</dbReference>
<accession>A0A9N9XMN1</accession>